<dbReference type="InterPro" id="IPR007487">
    <property type="entry name" value="ABC_transpt-TYRBP-like"/>
</dbReference>
<dbReference type="NCBIfam" id="TIGR00229">
    <property type="entry name" value="sensory_box"/>
    <property type="match status" value="1"/>
</dbReference>
<evidence type="ECO:0000256" key="1">
    <source>
        <dbReference type="SAM" id="Coils"/>
    </source>
</evidence>
<feature type="domain" description="GGDEF" evidence="4">
    <location>
        <begin position="589"/>
        <end position="722"/>
    </location>
</feature>
<dbReference type="SUPFAM" id="SSF55073">
    <property type="entry name" value="Nucleotide cyclase"/>
    <property type="match status" value="1"/>
</dbReference>
<dbReference type="InterPro" id="IPR035919">
    <property type="entry name" value="EAL_sf"/>
</dbReference>
<evidence type="ECO:0000259" key="4">
    <source>
        <dbReference type="PROSITE" id="PS50887"/>
    </source>
</evidence>
<keyword evidence="2" id="KW-0812">Transmembrane</keyword>
<keyword evidence="6" id="KW-1185">Reference proteome</keyword>
<name>A0A6M0R9I7_9CLOT</name>
<dbReference type="CDD" id="cd00130">
    <property type="entry name" value="PAS"/>
    <property type="match status" value="1"/>
</dbReference>
<dbReference type="PANTHER" id="PTHR44757">
    <property type="entry name" value="DIGUANYLATE CYCLASE DGCP"/>
    <property type="match status" value="1"/>
</dbReference>
<dbReference type="Pfam" id="PF08447">
    <property type="entry name" value="PAS_3"/>
    <property type="match status" value="1"/>
</dbReference>
<proteinExistence type="predicted"/>
<evidence type="ECO:0000259" key="3">
    <source>
        <dbReference type="PROSITE" id="PS50883"/>
    </source>
</evidence>
<dbReference type="PANTHER" id="PTHR44757:SF2">
    <property type="entry name" value="BIOFILM ARCHITECTURE MAINTENANCE PROTEIN MBAA"/>
    <property type="match status" value="1"/>
</dbReference>
<dbReference type="InterPro" id="IPR052155">
    <property type="entry name" value="Biofilm_reg_signaling"/>
</dbReference>
<dbReference type="NCBIfam" id="TIGR00254">
    <property type="entry name" value="GGDEF"/>
    <property type="match status" value="1"/>
</dbReference>
<feature type="coiled-coil region" evidence="1">
    <location>
        <begin position="382"/>
        <end position="416"/>
    </location>
</feature>
<dbReference type="SMART" id="SM00052">
    <property type="entry name" value="EAL"/>
    <property type="match status" value="1"/>
</dbReference>
<dbReference type="Gene3D" id="3.40.50.2300">
    <property type="match status" value="2"/>
</dbReference>
<comment type="caution">
    <text evidence="5">The sequence shown here is derived from an EMBL/GenBank/DDBJ whole genome shotgun (WGS) entry which is preliminary data.</text>
</comment>
<dbReference type="Pfam" id="PF04392">
    <property type="entry name" value="ABC_sub_bind"/>
    <property type="match status" value="1"/>
</dbReference>
<dbReference type="InterPro" id="IPR043128">
    <property type="entry name" value="Rev_trsase/Diguanyl_cyclase"/>
</dbReference>
<dbReference type="PROSITE" id="PS50883">
    <property type="entry name" value="EAL"/>
    <property type="match status" value="1"/>
</dbReference>
<dbReference type="Gene3D" id="3.30.450.20">
    <property type="entry name" value="PAS domain"/>
    <property type="match status" value="1"/>
</dbReference>
<dbReference type="AlphaFoldDB" id="A0A6M0R9I7"/>
<sequence length="985" mass="114262">MRNFFCKTKKFYILFFLFIILFFISYSHCNAHEIYSCPENNKTKNVLIVHSYNRTFKWTNDTTKGIESSIKNSYYSLNINHDYMDLNRMCNEEYFKTFYNMQKLKYENFKFDVIICCDNGAFRYFNQYGKNIFPNTPVIFCGINSINTQQIIENPLFKAVEENLNLEENLKIISKLQPSIKKIIFIGNSHLIGSNSSEHFNKIIAKYKSNFSFQFVKPITVQQLTDTLKNLNPKTTAVVFTLNPILDNLNRGTYLSNLTYDSFKNSKVPLYSFWDFDLNHGTIGGKLVNGFNEGKLAGNLALKILNDENINSIPNMNIHENEIIFDYNKLTSFNINLKNLPKNSKIINKPEPFYKTYKKLVIFIIVFISLLLLFIIILFFYVREKEKNRKKLNESYNKLSLVYEELLNTEDELRKQFYELQASEEKLRISEERHKLALEGSSDAIWEWNTKTDEFFISDKWTEISGYKICKNTKLKNISSDFILSEDKSKLISAFNNCTLKNSKLNNEFRIKTKSNKIKWLLIRGTFVSHSCCNPLKMCGSITDISQRKVEEQFIKQMAFYDPLTKLPNKHFFINKLKKEIKNSIKNNTQGAVLFIDLDNFKTINDTLGHYYGDELLKNFSFKINKLLDHKSIAARFGGDEFLILIPEIKNLKEVELLYTNILDIFKNPFNLNNTKNYLTGSIGGAIFPKNGTNADIIFKSVDMAMYAAKQTGKNKFCFFNKQMSDKVLRAIKIEKNLRTALENNEFTIYYQPQISLSKDNLYGLEAILIWNNKELGIVSPKDFIPIAKETKLIIPIGKWLIKNVCTQCKLWLEKGYKFNSISVSITATQLSQDDFINIIKDNMKTMNILPNLLHIQISENSLMKSIYNNIAKLTELKKLGVGITLDNFGYGSSSLNYFKKIPLDTLKIHKSFINNICEDYEQNIITKEIISLCNKLNYVIIADGIENSSQLETLKNMNCDIGQGSYFSKPISKENVEILLQNTL</sequence>
<dbReference type="Proteomes" id="UP000473885">
    <property type="component" value="Unassembled WGS sequence"/>
</dbReference>
<dbReference type="PROSITE" id="PS50887">
    <property type="entry name" value="GGDEF"/>
    <property type="match status" value="1"/>
</dbReference>
<reference evidence="5 6" key="1">
    <citation type="submission" date="2019-04" db="EMBL/GenBank/DDBJ databases">
        <title>Genome sequencing of Clostridium botulinum Groups I-IV and Clostridium butyricum.</title>
        <authorList>
            <person name="Brunt J."/>
            <person name="Van Vliet A.H.M."/>
            <person name="Stringer S.C."/>
            <person name="Carter A.T."/>
            <person name="Peck M.W."/>
        </authorList>
    </citation>
    <scope>NUCLEOTIDE SEQUENCE [LARGE SCALE GENOMIC DNA]</scope>
    <source>
        <strain evidence="5 6">IFR 18/094</strain>
    </source>
</reference>
<dbReference type="InterPro" id="IPR001633">
    <property type="entry name" value="EAL_dom"/>
</dbReference>
<dbReference type="InterPro" id="IPR035965">
    <property type="entry name" value="PAS-like_dom_sf"/>
</dbReference>
<keyword evidence="2" id="KW-1133">Transmembrane helix</keyword>
<dbReference type="SMART" id="SM00267">
    <property type="entry name" value="GGDEF"/>
    <property type="match status" value="1"/>
</dbReference>
<dbReference type="CDD" id="cd01949">
    <property type="entry name" value="GGDEF"/>
    <property type="match status" value="1"/>
</dbReference>
<evidence type="ECO:0000313" key="5">
    <source>
        <dbReference type="EMBL" id="NEZ46866.1"/>
    </source>
</evidence>
<feature type="domain" description="EAL" evidence="3">
    <location>
        <begin position="731"/>
        <end position="985"/>
    </location>
</feature>
<dbReference type="Gene3D" id="3.20.20.450">
    <property type="entry name" value="EAL domain"/>
    <property type="match status" value="1"/>
</dbReference>
<accession>A0A6M0R9I7</accession>
<dbReference type="RefSeq" id="WP_163249045.1">
    <property type="nucleotide sequence ID" value="NZ_SXDP01000004.1"/>
</dbReference>
<organism evidence="5 6">
    <name type="scientific">Clostridium niameyense</name>
    <dbReference type="NCBI Taxonomy" id="1622073"/>
    <lineage>
        <taxon>Bacteria</taxon>
        <taxon>Bacillati</taxon>
        <taxon>Bacillota</taxon>
        <taxon>Clostridia</taxon>
        <taxon>Eubacteriales</taxon>
        <taxon>Clostridiaceae</taxon>
        <taxon>Clostridium</taxon>
    </lineage>
</organism>
<dbReference type="SUPFAM" id="SSF141868">
    <property type="entry name" value="EAL domain-like"/>
    <property type="match status" value="1"/>
</dbReference>
<dbReference type="Pfam" id="PF00563">
    <property type="entry name" value="EAL"/>
    <property type="match status" value="1"/>
</dbReference>
<dbReference type="Gene3D" id="3.30.70.270">
    <property type="match status" value="1"/>
</dbReference>
<dbReference type="SUPFAM" id="SSF55785">
    <property type="entry name" value="PYP-like sensor domain (PAS domain)"/>
    <property type="match status" value="1"/>
</dbReference>
<keyword evidence="1" id="KW-0175">Coiled coil</keyword>
<dbReference type="InterPro" id="IPR000014">
    <property type="entry name" value="PAS"/>
</dbReference>
<dbReference type="CDD" id="cd01948">
    <property type="entry name" value="EAL"/>
    <property type="match status" value="1"/>
</dbReference>
<gene>
    <name evidence="5" type="ORF">FDF74_06515</name>
</gene>
<evidence type="ECO:0000313" key="6">
    <source>
        <dbReference type="Proteomes" id="UP000473885"/>
    </source>
</evidence>
<feature type="transmembrane region" description="Helical" evidence="2">
    <location>
        <begin position="360"/>
        <end position="382"/>
    </location>
</feature>
<dbReference type="EMBL" id="SXDP01000004">
    <property type="protein sequence ID" value="NEZ46866.1"/>
    <property type="molecule type" value="Genomic_DNA"/>
</dbReference>
<dbReference type="InterPro" id="IPR000160">
    <property type="entry name" value="GGDEF_dom"/>
</dbReference>
<dbReference type="Pfam" id="PF00990">
    <property type="entry name" value="GGDEF"/>
    <property type="match status" value="1"/>
</dbReference>
<dbReference type="InterPro" id="IPR029787">
    <property type="entry name" value="Nucleotide_cyclase"/>
</dbReference>
<dbReference type="InterPro" id="IPR013655">
    <property type="entry name" value="PAS_fold_3"/>
</dbReference>
<evidence type="ECO:0000256" key="2">
    <source>
        <dbReference type="SAM" id="Phobius"/>
    </source>
</evidence>
<protein>
    <submittedName>
        <fullName evidence="5">EAL domain-containing protein</fullName>
    </submittedName>
</protein>
<keyword evidence="2" id="KW-0472">Membrane</keyword>